<evidence type="ECO:0000313" key="3">
    <source>
        <dbReference type="Proteomes" id="UP000499080"/>
    </source>
</evidence>
<comment type="caution">
    <text evidence="2">The sequence shown here is derived from an EMBL/GenBank/DDBJ whole genome shotgun (WGS) entry which is preliminary data.</text>
</comment>
<dbReference type="EMBL" id="BGPR01136120">
    <property type="protein sequence ID" value="GBN57130.1"/>
    <property type="molecule type" value="Genomic_DNA"/>
</dbReference>
<evidence type="ECO:0000313" key="2">
    <source>
        <dbReference type="EMBL" id="GBN57130.1"/>
    </source>
</evidence>
<proteinExistence type="predicted"/>
<dbReference type="AlphaFoldDB" id="A0A4Y2Q2M8"/>
<dbReference type="Proteomes" id="UP000499080">
    <property type="component" value="Unassembled WGS sequence"/>
</dbReference>
<protein>
    <submittedName>
        <fullName evidence="2">Uncharacterized protein</fullName>
    </submittedName>
</protein>
<gene>
    <name evidence="2" type="ORF">AVEN_52143_1</name>
</gene>
<organism evidence="2 3">
    <name type="scientific">Araneus ventricosus</name>
    <name type="common">Orbweaver spider</name>
    <name type="synonym">Epeira ventricosa</name>
    <dbReference type="NCBI Taxonomy" id="182803"/>
    <lineage>
        <taxon>Eukaryota</taxon>
        <taxon>Metazoa</taxon>
        <taxon>Ecdysozoa</taxon>
        <taxon>Arthropoda</taxon>
        <taxon>Chelicerata</taxon>
        <taxon>Arachnida</taxon>
        <taxon>Araneae</taxon>
        <taxon>Araneomorphae</taxon>
        <taxon>Entelegynae</taxon>
        <taxon>Araneoidea</taxon>
        <taxon>Araneidae</taxon>
        <taxon>Araneus</taxon>
    </lineage>
</organism>
<sequence length="201" mass="22170">MISLLEPPASLSPTLTQGDSVTPEDSPERDYSCADHCTSVNSVILHHVNFPMVDARGTNLSSPNSQSLFIPRALNCTGHRPTSFSKCSFPDPKCFARLQSIFHLDLRLGPLGAAPLPSLTLSHSSTRGFRQLRAPLPCASKPRLCIDLSMSLQPSLHCMLPLALDDISEKLNLLMRFLSRNYSKKCLLPSSEELRIMFIAH</sequence>
<reference evidence="2 3" key="1">
    <citation type="journal article" date="2019" name="Sci. Rep.">
        <title>Orb-weaving spider Araneus ventricosus genome elucidates the spidroin gene catalogue.</title>
        <authorList>
            <person name="Kono N."/>
            <person name="Nakamura H."/>
            <person name="Ohtoshi R."/>
            <person name="Moran D.A.P."/>
            <person name="Shinohara A."/>
            <person name="Yoshida Y."/>
            <person name="Fujiwara M."/>
            <person name="Mori M."/>
            <person name="Tomita M."/>
            <person name="Arakawa K."/>
        </authorList>
    </citation>
    <scope>NUCLEOTIDE SEQUENCE [LARGE SCALE GENOMIC DNA]</scope>
</reference>
<feature type="region of interest" description="Disordered" evidence="1">
    <location>
        <begin position="1"/>
        <end position="28"/>
    </location>
</feature>
<evidence type="ECO:0000256" key="1">
    <source>
        <dbReference type="SAM" id="MobiDB-lite"/>
    </source>
</evidence>
<feature type="compositionally biased region" description="Polar residues" evidence="1">
    <location>
        <begin position="11"/>
        <end position="20"/>
    </location>
</feature>
<keyword evidence="3" id="KW-1185">Reference proteome</keyword>
<name>A0A4Y2Q2M8_ARAVE</name>
<accession>A0A4Y2Q2M8</accession>